<feature type="compositionally biased region" description="Basic and acidic residues" evidence="1">
    <location>
        <begin position="38"/>
        <end position="49"/>
    </location>
</feature>
<dbReference type="EMBL" id="BAABCJ010000006">
    <property type="protein sequence ID" value="GAA3709267.1"/>
    <property type="molecule type" value="Genomic_DNA"/>
</dbReference>
<feature type="compositionally biased region" description="Polar residues" evidence="1">
    <location>
        <begin position="12"/>
        <end position="26"/>
    </location>
</feature>
<accession>A0ABP7DX89</accession>
<feature type="compositionally biased region" description="Low complexity" evidence="1">
    <location>
        <begin position="27"/>
        <end position="37"/>
    </location>
</feature>
<organism evidence="2 3">
    <name type="scientific">Zhihengliuella alba</name>
    <dbReference type="NCBI Taxonomy" id="547018"/>
    <lineage>
        <taxon>Bacteria</taxon>
        <taxon>Bacillati</taxon>
        <taxon>Actinomycetota</taxon>
        <taxon>Actinomycetes</taxon>
        <taxon>Micrococcales</taxon>
        <taxon>Micrococcaceae</taxon>
        <taxon>Zhihengliuella</taxon>
    </lineage>
</organism>
<feature type="region of interest" description="Disordered" evidence="1">
    <location>
        <begin position="1"/>
        <end position="52"/>
    </location>
</feature>
<evidence type="ECO:0000256" key="1">
    <source>
        <dbReference type="SAM" id="MobiDB-lite"/>
    </source>
</evidence>
<comment type="caution">
    <text evidence="2">The sequence shown here is derived from an EMBL/GenBank/DDBJ whole genome shotgun (WGS) entry which is preliminary data.</text>
</comment>
<sequence length="98" mass="11129">MATLGRGADAESMTTNSTLGSWQTKTARASVRSAPPRRSLDRRTPDRRSPARSVLGALRAIARFYRVNWERAAAQESEYLRIKEENLRTYWVQTGGRM</sequence>
<evidence type="ECO:0000313" key="3">
    <source>
        <dbReference type="Proteomes" id="UP001501536"/>
    </source>
</evidence>
<reference evidence="3" key="1">
    <citation type="journal article" date="2019" name="Int. J. Syst. Evol. Microbiol.">
        <title>The Global Catalogue of Microorganisms (GCM) 10K type strain sequencing project: providing services to taxonomists for standard genome sequencing and annotation.</title>
        <authorList>
            <consortium name="The Broad Institute Genomics Platform"/>
            <consortium name="The Broad Institute Genome Sequencing Center for Infectious Disease"/>
            <person name="Wu L."/>
            <person name="Ma J."/>
        </authorList>
    </citation>
    <scope>NUCLEOTIDE SEQUENCE [LARGE SCALE GENOMIC DNA]</scope>
    <source>
        <strain evidence="3">JCM 16961</strain>
    </source>
</reference>
<proteinExistence type="predicted"/>
<keyword evidence="3" id="KW-1185">Reference proteome</keyword>
<gene>
    <name evidence="2" type="ORF">GCM10022377_23690</name>
</gene>
<name>A0ABP7DX89_9MICC</name>
<protein>
    <submittedName>
        <fullName evidence="2">Uncharacterized protein</fullName>
    </submittedName>
</protein>
<dbReference type="Proteomes" id="UP001501536">
    <property type="component" value="Unassembled WGS sequence"/>
</dbReference>
<evidence type="ECO:0000313" key="2">
    <source>
        <dbReference type="EMBL" id="GAA3709267.1"/>
    </source>
</evidence>